<dbReference type="InParanoid" id="D7G100"/>
<accession>D7G100</accession>
<sequence>MTTVAAPEPAVSHAYPWHRIGTGRPVLDRNMSRNIKP</sequence>
<evidence type="ECO:0000313" key="2">
    <source>
        <dbReference type="Proteomes" id="UP000002630"/>
    </source>
</evidence>
<dbReference type="AlphaFoldDB" id="D7G100"/>
<evidence type="ECO:0000313" key="1">
    <source>
        <dbReference type="EMBL" id="CBJ33110.1"/>
    </source>
</evidence>
<dbReference type="EMBL" id="FN649749">
    <property type="protein sequence ID" value="CBJ33110.1"/>
    <property type="molecule type" value="Genomic_DNA"/>
</dbReference>
<dbReference type="EMBL" id="FN648620">
    <property type="protein sequence ID" value="CBJ33110.1"/>
    <property type="molecule type" value="Genomic_DNA"/>
</dbReference>
<protein>
    <submittedName>
        <fullName evidence="1">Uncharacterized protein</fullName>
    </submittedName>
</protein>
<gene>
    <name evidence="1" type="ORF">Esi_0420_0020</name>
</gene>
<keyword evidence="2" id="KW-1185">Reference proteome</keyword>
<reference evidence="1 2" key="1">
    <citation type="journal article" date="2010" name="Nature">
        <title>The Ectocarpus genome and the independent evolution of multicellularity in brown algae.</title>
        <authorList>
            <person name="Cock J.M."/>
            <person name="Sterck L."/>
            <person name="Rouze P."/>
            <person name="Scornet D."/>
            <person name="Allen A.E."/>
            <person name="Amoutzias G."/>
            <person name="Anthouard V."/>
            <person name="Artiguenave F."/>
            <person name="Aury J.M."/>
            <person name="Badger J.H."/>
            <person name="Beszteri B."/>
            <person name="Billiau K."/>
            <person name="Bonnet E."/>
            <person name="Bothwell J.H."/>
            <person name="Bowler C."/>
            <person name="Boyen C."/>
            <person name="Brownlee C."/>
            <person name="Carrano C.J."/>
            <person name="Charrier B."/>
            <person name="Cho G.Y."/>
            <person name="Coelho S.M."/>
            <person name="Collen J."/>
            <person name="Corre E."/>
            <person name="Da Silva C."/>
            <person name="Delage L."/>
            <person name="Delaroque N."/>
            <person name="Dittami S.M."/>
            <person name="Doulbeau S."/>
            <person name="Elias M."/>
            <person name="Farnham G."/>
            <person name="Gachon C.M."/>
            <person name="Gschloessl B."/>
            <person name="Heesch S."/>
            <person name="Jabbari K."/>
            <person name="Jubin C."/>
            <person name="Kawai H."/>
            <person name="Kimura K."/>
            <person name="Kloareg B."/>
            <person name="Kupper F.C."/>
            <person name="Lang D."/>
            <person name="Le Bail A."/>
            <person name="Leblanc C."/>
            <person name="Lerouge P."/>
            <person name="Lohr M."/>
            <person name="Lopez P.J."/>
            <person name="Martens C."/>
            <person name="Maumus F."/>
            <person name="Michel G."/>
            <person name="Miranda-Saavedra D."/>
            <person name="Morales J."/>
            <person name="Moreau H."/>
            <person name="Motomura T."/>
            <person name="Nagasato C."/>
            <person name="Napoli C.A."/>
            <person name="Nelson D.R."/>
            <person name="Nyvall-Collen P."/>
            <person name="Peters A.F."/>
            <person name="Pommier C."/>
            <person name="Potin P."/>
            <person name="Poulain J."/>
            <person name="Quesneville H."/>
            <person name="Read B."/>
            <person name="Rensing S.A."/>
            <person name="Ritter A."/>
            <person name="Rousvoal S."/>
            <person name="Samanta M."/>
            <person name="Samson G."/>
            <person name="Schroeder D.C."/>
            <person name="Segurens B."/>
            <person name="Strittmatter M."/>
            <person name="Tonon T."/>
            <person name="Tregear J.W."/>
            <person name="Valentin K."/>
            <person name="von Dassow P."/>
            <person name="Yamagishi T."/>
            <person name="Van de Peer Y."/>
            <person name="Wincker P."/>
        </authorList>
    </citation>
    <scope>NUCLEOTIDE SEQUENCE [LARGE SCALE GENOMIC DNA]</scope>
    <source>
        <strain evidence="2">Ec32 / CCAP1310/4</strain>
    </source>
</reference>
<proteinExistence type="predicted"/>
<name>D7G100_ECTSI</name>
<dbReference type="Proteomes" id="UP000002630">
    <property type="component" value="Linkage Group LG24"/>
</dbReference>
<organism evidence="1 2">
    <name type="scientific">Ectocarpus siliculosus</name>
    <name type="common">Brown alga</name>
    <name type="synonym">Conferva siliculosa</name>
    <dbReference type="NCBI Taxonomy" id="2880"/>
    <lineage>
        <taxon>Eukaryota</taxon>
        <taxon>Sar</taxon>
        <taxon>Stramenopiles</taxon>
        <taxon>Ochrophyta</taxon>
        <taxon>PX clade</taxon>
        <taxon>Phaeophyceae</taxon>
        <taxon>Ectocarpales</taxon>
        <taxon>Ectocarpaceae</taxon>
        <taxon>Ectocarpus</taxon>
    </lineage>
</organism>